<comment type="caution">
    <text evidence="18">The sequence shown here is derived from an EMBL/GenBank/DDBJ whole genome shotgun (WGS) entry which is preliminary data.</text>
</comment>
<dbReference type="CDD" id="cd18787">
    <property type="entry name" value="SF2_C_DEAD"/>
    <property type="match status" value="1"/>
</dbReference>
<dbReference type="GO" id="GO:0016787">
    <property type="term" value="F:hydrolase activity"/>
    <property type="evidence" value="ECO:0007669"/>
    <property type="project" value="UniProtKB-KW"/>
</dbReference>
<dbReference type="GO" id="GO:0042273">
    <property type="term" value="P:ribosomal large subunit biogenesis"/>
    <property type="evidence" value="ECO:0007669"/>
    <property type="project" value="UniProtKB-UniRule"/>
</dbReference>
<dbReference type="Proteomes" id="UP001152562">
    <property type="component" value="Unassembled WGS sequence"/>
</dbReference>
<keyword evidence="8" id="KW-0694">RNA-binding</keyword>
<dbReference type="PROSITE" id="PS00039">
    <property type="entry name" value="DEAD_ATP_HELICASE"/>
    <property type="match status" value="1"/>
</dbReference>
<keyword evidence="3 14" id="KW-0396">Initiation factor</keyword>
<keyword evidence="7" id="KW-0067">ATP-binding</keyword>
<evidence type="ECO:0000256" key="14">
    <source>
        <dbReference type="HAMAP-Rule" id="MF_03132"/>
    </source>
</evidence>
<sequence length="859" mass="95538">MDAYDIFKKLTKGLTFKQRVLGLSNADQNVKQILKKEIDVKKEDLSDHESESELSNVEDNCDFQESGESSKEEENFSDGEVQLLEGVTVSKKSKQNKEKKTKLSPEELKNKKKLEEENRFRNEYGIKAVGRHITSALRDFDDLVTRYNVSVDMVGTIKKCGYDEPTPIQRQALPALLEGRQIVATAPTGSGKTAAFLVPLLHCLGAPSGGPRALVLCPTRELAHQIYREALRLSVSTQLRCSVVKSVKSSKVKERESTIRKSDLVISTPNRLCYMLNREDVNISLQKVQWLIIDEADKMFEGSEEEVDTFRQQLGVVLASLDVRRRIALFSATHTPALAKWARKHLRGLIVLTVGHRNAAATTVQQELLFCGNESGKLIAFRQLVQKGLKPPVLVFVQSKERAKQLFKELLYDGINVDVIHADRTQAQRDRVVRSFRVGRIWVLICTELMGRGIDFRGVNLVVNYDFPPSAIAYIHRVGRAGRAGQKGRAVTFFTQDDVVNLRSIASVMKQSGCEVPEYMLSIKQDSNRRKQLLKKAPHRDKISTVLEKPNKRKLENHAVEVSKYAGETDLIQNGKHGKIRRLSKINTSPKKGLKKSDMGKTNNIKKKKRKSLKPVNPKDINYLVKYFKTIIKILSNSHGAIGGSENFYSVFEAELSDTIPVVHASVAGCRIIGRMTVANKNGLLLPSSTTDTELQHIRNSLPDNVKVQRVEERLSALGNVIACNDYVALVHPDLDKDTEEILADTLNVEVFRQTVAGNVLVGSYTALSNRGGLLHPKTTIQDQDELSSLLQVPLVAGTVNRGSDVVGAGLVVNDWSAFCGMDTTSTEISVVESVFKLNDAKPSAITSTMRASLIDSMS</sequence>
<name>A0A9P0TD77_PIEBR</name>
<dbReference type="SMART" id="SM00487">
    <property type="entry name" value="DEXDc"/>
    <property type="match status" value="1"/>
</dbReference>
<dbReference type="PANTHER" id="PTHR10784">
    <property type="entry name" value="TRANSLATION INITIATION FACTOR 6"/>
    <property type="match status" value="1"/>
</dbReference>
<keyword evidence="14" id="KW-0690">Ribosome biogenesis</keyword>
<comment type="similarity">
    <text evidence="14">Belongs to the eIF-6 family.</text>
</comment>
<dbReference type="GO" id="GO:0043023">
    <property type="term" value="F:ribosomal large subunit binding"/>
    <property type="evidence" value="ECO:0007669"/>
    <property type="project" value="UniProtKB-UniRule"/>
</dbReference>
<evidence type="ECO:0000259" key="16">
    <source>
        <dbReference type="PROSITE" id="PS51192"/>
    </source>
</evidence>
<dbReference type="InterPro" id="IPR001650">
    <property type="entry name" value="Helicase_C-like"/>
</dbReference>
<dbReference type="InterPro" id="IPR027417">
    <property type="entry name" value="P-loop_NTPase"/>
</dbReference>
<dbReference type="InterPro" id="IPR011545">
    <property type="entry name" value="DEAD/DEAH_box_helicase_dom"/>
</dbReference>
<evidence type="ECO:0000256" key="11">
    <source>
        <dbReference type="ARBA" id="ARBA00024355"/>
    </source>
</evidence>
<organism evidence="18 19">
    <name type="scientific">Pieris brassicae</name>
    <name type="common">White butterfly</name>
    <name type="synonym">Large white butterfly</name>
    <dbReference type="NCBI Taxonomy" id="7116"/>
    <lineage>
        <taxon>Eukaryota</taxon>
        <taxon>Metazoa</taxon>
        <taxon>Ecdysozoa</taxon>
        <taxon>Arthropoda</taxon>
        <taxon>Hexapoda</taxon>
        <taxon>Insecta</taxon>
        <taxon>Pterygota</taxon>
        <taxon>Neoptera</taxon>
        <taxon>Endopterygota</taxon>
        <taxon>Lepidoptera</taxon>
        <taxon>Glossata</taxon>
        <taxon>Ditrysia</taxon>
        <taxon>Papilionoidea</taxon>
        <taxon>Pieridae</taxon>
        <taxon>Pierinae</taxon>
        <taxon>Pieris</taxon>
    </lineage>
</organism>
<dbReference type="FunFam" id="3.75.10.10:FF:000001">
    <property type="entry name" value="Eukaryotic translation initiation factor 6"/>
    <property type="match status" value="1"/>
</dbReference>
<dbReference type="CDD" id="cd17957">
    <property type="entry name" value="DEADc_DDX52"/>
    <property type="match status" value="1"/>
</dbReference>
<keyword evidence="10 14" id="KW-0539">Nucleus</keyword>
<dbReference type="InterPro" id="IPR002769">
    <property type="entry name" value="eIF6"/>
</dbReference>
<evidence type="ECO:0000256" key="5">
    <source>
        <dbReference type="ARBA" id="ARBA00022801"/>
    </source>
</evidence>
<evidence type="ECO:0000256" key="4">
    <source>
        <dbReference type="ARBA" id="ARBA00022741"/>
    </source>
</evidence>
<feature type="compositionally biased region" description="Basic and acidic residues" evidence="15">
    <location>
        <begin position="41"/>
        <end position="51"/>
    </location>
</feature>
<dbReference type="SUPFAM" id="SSF52540">
    <property type="entry name" value="P-loop containing nucleoside triphosphate hydrolases"/>
    <property type="match status" value="2"/>
</dbReference>
<feature type="region of interest" description="Disordered" evidence="15">
    <location>
        <begin position="89"/>
        <end position="110"/>
    </location>
</feature>
<evidence type="ECO:0000313" key="18">
    <source>
        <dbReference type="EMBL" id="CAH4028140.1"/>
    </source>
</evidence>
<evidence type="ECO:0000256" key="12">
    <source>
        <dbReference type="ARBA" id="ARBA00047984"/>
    </source>
</evidence>
<dbReference type="HAMAP" id="MF_00032">
    <property type="entry name" value="eIF_6"/>
    <property type="match status" value="1"/>
</dbReference>
<dbReference type="InterPro" id="IPR014001">
    <property type="entry name" value="Helicase_ATP-bd"/>
</dbReference>
<keyword evidence="9 14" id="KW-0648">Protein biosynthesis</keyword>
<feature type="compositionally biased region" description="Basic residues" evidence="15">
    <location>
        <begin position="604"/>
        <end position="613"/>
    </location>
</feature>
<evidence type="ECO:0000256" key="7">
    <source>
        <dbReference type="ARBA" id="ARBA00022840"/>
    </source>
</evidence>
<evidence type="ECO:0000256" key="13">
    <source>
        <dbReference type="ARBA" id="ARBA00062592"/>
    </source>
</evidence>
<evidence type="ECO:0000256" key="9">
    <source>
        <dbReference type="ARBA" id="ARBA00022917"/>
    </source>
</evidence>
<comment type="similarity">
    <text evidence="11">Belongs to the DEAD box helicase family. DDX52/ROK1 subfamily.</text>
</comment>
<reference evidence="18" key="1">
    <citation type="submission" date="2022-05" db="EMBL/GenBank/DDBJ databases">
        <authorList>
            <person name="Okamura Y."/>
        </authorList>
    </citation>
    <scope>NUCLEOTIDE SEQUENCE</scope>
</reference>
<dbReference type="EMBL" id="CALOZG010000005">
    <property type="protein sequence ID" value="CAH4028140.1"/>
    <property type="molecule type" value="Genomic_DNA"/>
</dbReference>
<evidence type="ECO:0000256" key="6">
    <source>
        <dbReference type="ARBA" id="ARBA00022806"/>
    </source>
</evidence>
<accession>A0A9P0TD77</accession>
<protein>
    <recommendedName>
        <fullName evidence="14">Eukaryotic translation initiation factor 6</fullName>
        <shortName evidence="14">eIF-6</shortName>
    </recommendedName>
</protein>
<dbReference type="SMART" id="SM00654">
    <property type="entry name" value="eIF6"/>
    <property type="match status" value="1"/>
</dbReference>
<comment type="subcellular location">
    <subcellularLocation>
        <location evidence="14">Cytoplasm</location>
    </subcellularLocation>
    <subcellularLocation>
        <location evidence="1 14">Nucleus</location>
        <location evidence="1 14">Nucleolus</location>
    </subcellularLocation>
    <text evidence="14">Shuttles between cytoplasm and nucleus/nucleolus.</text>
</comment>
<proteinExistence type="inferred from homology"/>
<dbReference type="Pfam" id="PF01912">
    <property type="entry name" value="eIF-6"/>
    <property type="match status" value="1"/>
</dbReference>
<dbReference type="InterPro" id="IPR000629">
    <property type="entry name" value="RNA-helicase_DEAD-box_CS"/>
</dbReference>
<dbReference type="CDD" id="cd00527">
    <property type="entry name" value="IF6"/>
    <property type="match status" value="1"/>
</dbReference>
<evidence type="ECO:0000256" key="10">
    <source>
        <dbReference type="ARBA" id="ARBA00023242"/>
    </source>
</evidence>
<dbReference type="Pfam" id="PF00271">
    <property type="entry name" value="Helicase_C"/>
    <property type="match status" value="1"/>
</dbReference>
<dbReference type="Gene3D" id="3.40.50.300">
    <property type="entry name" value="P-loop containing nucleotide triphosphate hydrolases"/>
    <property type="match status" value="2"/>
</dbReference>
<dbReference type="GO" id="GO:0030490">
    <property type="term" value="P:maturation of SSU-rRNA"/>
    <property type="evidence" value="ECO:0007669"/>
    <property type="project" value="InterPro"/>
</dbReference>
<dbReference type="Gene3D" id="3.75.10.10">
    <property type="entry name" value="L-arginine/glycine Amidinotransferase, Chain A"/>
    <property type="match status" value="1"/>
</dbReference>
<evidence type="ECO:0000256" key="2">
    <source>
        <dbReference type="ARBA" id="ARBA00022490"/>
    </source>
</evidence>
<dbReference type="GO" id="GO:0003723">
    <property type="term" value="F:RNA binding"/>
    <property type="evidence" value="ECO:0007669"/>
    <property type="project" value="UniProtKB-KW"/>
</dbReference>
<keyword evidence="19" id="KW-1185">Reference proteome</keyword>
<dbReference type="GO" id="GO:0003724">
    <property type="term" value="F:RNA helicase activity"/>
    <property type="evidence" value="ECO:0007669"/>
    <property type="project" value="UniProtKB-EC"/>
</dbReference>
<dbReference type="InterPro" id="IPR044764">
    <property type="entry name" value="DDX52/Rok1_DEADc"/>
</dbReference>
<evidence type="ECO:0000256" key="1">
    <source>
        <dbReference type="ARBA" id="ARBA00004604"/>
    </source>
</evidence>
<evidence type="ECO:0000259" key="17">
    <source>
        <dbReference type="PROSITE" id="PS51194"/>
    </source>
</evidence>
<dbReference type="PROSITE" id="PS51194">
    <property type="entry name" value="HELICASE_CTER"/>
    <property type="match status" value="1"/>
</dbReference>
<feature type="domain" description="Helicase ATP-binding" evidence="16">
    <location>
        <begin position="173"/>
        <end position="352"/>
    </location>
</feature>
<comment type="catalytic activity">
    <reaction evidence="12">
        <text>ATP + H2O = ADP + phosphate + H(+)</text>
        <dbReference type="Rhea" id="RHEA:13065"/>
        <dbReference type="ChEBI" id="CHEBI:15377"/>
        <dbReference type="ChEBI" id="CHEBI:15378"/>
        <dbReference type="ChEBI" id="CHEBI:30616"/>
        <dbReference type="ChEBI" id="CHEBI:43474"/>
        <dbReference type="ChEBI" id="CHEBI:456216"/>
        <dbReference type="EC" id="3.6.4.13"/>
    </reaction>
</comment>
<dbReference type="GO" id="GO:0003743">
    <property type="term" value="F:translation initiation factor activity"/>
    <property type="evidence" value="ECO:0007669"/>
    <property type="project" value="UniProtKB-UniRule"/>
</dbReference>
<dbReference type="GO" id="GO:0005524">
    <property type="term" value="F:ATP binding"/>
    <property type="evidence" value="ECO:0007669"/>
    <property type="project" value="UniProtKB-KW"/>
</dbReference>
<dbReference type="FunFam" id="3.40.50.300:FF:000759">
    <property type="entry name" value="probable ATP-dependent RNA helicase DDX52"/>
    <property type="match status" value="1"/>
</dbReference>
<feature type="region of interest" description="Disordered" evidence="15">
    <location>
        <begin position="589"/>
        <end position="613"/>
    </location>
</feature>
<gene>
    <name evidence="14" type="primary">EIF6</name>
    <name evidence="18" type="ORF">PIBRA_LOCUS5091</name>
</gene>
<dbReference type="NCBIfam" id="TIGR00323">
    <property type="entry name" value="eIF-6"/>
    <property type="match status" value="1"/>
</dbReference>
<keyword evidence="5" id="KW-0378">Hydrolase</keyword>
<evidence type="ECO:0000313" key="19">
    <source>
        <dbReference type="Proteomes" id="UP001152562"/>
    </source>
</evidence>
<evidence type="ECO:0000256" key="15">
    <source>
        <dbReference type="SAM" id="MobiDB-lite"/>
    </source>
</evidence>
<feature type="domain" description="Helicase C-terminal" evidence="17">
    <location>
        <begin position="363"/>
        <end position="524"/>
    </location>
</feature>
<comment type="function">
    <text evidence="14">Binds to the 60S ribosomal subunit and prevents its association with the 40S ribosomal subunit to form the 80S initiation complex in the cytoplasm. May also be involved in ribosome biogenesis.</text>
</comment>
<dbReference type="GO" id="GO:0042256">
    <property type="term" value="P:cytosolic ribosome assembly"/>
    <property type="evidence" value="ECO:0007669"/>
    <property type="project" value="UniProtKB-UniRule"/>
</dbReference>
<dbReference type="SMART" id="SM00490">
    <property type="entry name" value="HELICc"/>
    <property type="match status" value="1"/>
</dbReference>
<dbReference type="GO" id="GO:0005737">
    <property type="term" value="C:cytoplasm"/>
    <property type="evidence" value="ECO:0007669"/>
    <property type="project" value="UniProtKB-SubCell"/>
</dbReference>
<dbReference type="AlphaFoldDB" id="A0A9P0TD77"/>
<evidence type="ECO:0000256" key="3">
    <source>
        <dbReference type="ARBA" id="ARBA00022540"/>
    </source>
</evidence>
<feature type="compositionally biased region" description="Basic and acidic residues" evidence="15">
    <location>
        <begin position="95"/>
        <end position="110"/>
    </location>
</feature>
<dbReference type="Pfam" id="PF00270">
    <property type="entry name" value="DEAD"/>
    <property type="match status" value="1"/>
</dbReference>
<dbReference type="GO" id="GO:0005730">
    <property type="term" value="C:nucleolus"/>
    <property type="evidence" value="ECO:0007669"/>
    <property type="project" value="UniProtKB-SubCell"/>
</dbReference>
<keyword evidence="2 14" id="KW-0963">Cytoplasm</keyword>
<comment type="subunit">
    <text evidence="13">Monomer. Associates with the 60S ribosomal subunit. Interacts with RACK1. Interacts with DICER1, AGO2, TARBP2, MOV10 and RPL7A; they form a large RNA-induced silencing complex (RISC).</text>
</comment>
<dbReference type="PROSITE" id="PS51192">
    <property type="entry name" value="HELICASE_ATP_BIND_1"/>
    <property type="match status" value="1"/>
</dbReference>
<keyword evidence="4" id="KW-0547">Nucleotide-binding</keyword>
<feature type="region of interest" description="Disordered" evidence="15">
    <location>
        <begin position="41"/>
        <end position="77"/>
    </location>
</feature>
<keyword evidence="6" id="KW-0347">Helicase</keyword>
<dbReference type="SUPFAM" id="SSF55909">
    <property type="entry name" value="Pentein"/>
    <property type="match status" value="1"/>
</dbReference>
<evidence type="ECO:0000256" key="8">
    <source>
        <dbReference type="ARBA" id="ARBA00022884"/>
    </source>
</evidence>